<evidence type="ECO:0000256" key="1">
    <source>
        <dbReference type="ARBA" id="ARBA00003408"/>
    </source>
</evidence>
<feature type="transmembrane region" description="Helical" evidence="13">
    <location>
        <begin position="136"/>
        <end position="161"/>
    </location>
</feature>
<dbReference type="InterPro" id="IPR050222">
    <property type="entry name" value="MATE_MdtK"/>
</dbReference>
<feature type="transmembrane region" description="Helical" evidence="13">
    <location>
        <begin position="416"/>
        <end position="438"/>
    </location>
</feature>
<evidence type="ECO:0000256" key="8">
    <source>
        <dbReference type="ARBA" id="ARBA00022692"/>
    </source>
</evidence>
<dbReference type="InterPro" id="IPR002528">
    <property type="entry name" value="MATE_fam"/>
</dbReference>
<evidence type="ECO:0000256" key="3">
    <source>
        <dbReference type="ARBA" id="ARBA00010199"/>
    </source>
</evidence>
<dbReference type="RefSeq" id="WP_390410050.1">
    <property type="nucleotide sequence ID" value="NZ_BAABYW010000002.1"/>
</dbReference>
<evidence type="ECO:0000256" key="11">
    <source>
        <dbReference type="ARBA" id="ARBA00023136"/>
    </source>
</evidence>
<organism evidence="14 15">
    <name type="scientific">Blautia hominis</name>
    <dbReference type="NCBI Taxonomy" id="2025493"/>
    <lineage>
        <taxon>Bacteria</taxon>
        <taxon>Bacillati</taxon>
        <taxon>Bacillota</taxon>
        <taxon>Clostridia</taxon>
        <taxon>Lachnospirales</taxon>
        <taxon>Lachnospiraceae</taxon>
        <taxon>Blautia</taxon>
    </lineage>
</organism>
<dbReference type="EMBL" id="BAABYW010000002">
    <property type="protein sequence ID" value="GAA6411368.1"/>
    <property type="molecule type" value="Genomic_DNA"/>
</dbReference>
<evidence type="ECO:0000256" key="4">
    <source>
        <dbReference type="ARBA" id="ARBA00020268"/>
    </source>
</evidence>
<comment type="function">
    <text evidence="1">Multidrug efflux pump.</text>
</comment>
<evidence type="ECO:0000256" key="2">
    <source>
        <dbReference type="ARBA" id="ARBA00004651"/>
    </source>
</evidence>
<dbReference type="NCBIfam" id="TIGR00797">
    <property type="entry name" value="matE"/>
    <property type="match status" value="1"/>
</dbReference>
<keyword evidence="8 13" id="KW-0812">Transmembrane</keyword>
<dbReference type="InterPro" id="IPR048279">
    <property type="entry name" value="MdtK-like"/>
</dbReference>
<evidence type="ECO:0000256" key="7">
    <source>
        <dbReference type="ARBA" id="ARBA00022475"/>
    </source>
</evidence>
<dbReference type="PANTHER" id="PTHR43298:SF2">
    <property type="entry name" value="FMN_FAD EXPORTER YEEO-RELATED"/>
    <property type="match status" value="1"/>
</dbReference>
<dbReference type="PANTHER" id="PTHR43298">
    <property type="entry name" value="MULTIDRUG RESISTANCE PROTEIN NORM-RELATED"/>
    <property type="match status" value="1"/>
</dbReference>
<evidence type="ECO:0000313" key="15">
    <source>
        <dbReference type="Proteomes" id="UP001600943"/>
    </source>
</evidence>
<dbReference type="PIRSF" id="PIRSF006603">
    <property type="entry name" value="DinF"/>
    <property type="match status" value="1"/>
</dbReference>
<feature type="transmembrane region" description="Helical" evidence="13">
    <location>
        <begin position="390"/>
        <end position="410"/>
    </location>
</feature>
<keyword evidence="9 13" id="KW-1133">Transmembrane helix</keyword>
<dbReference type="Pfam" id="PF01554">
    <property type="entry name" value="MatE"/>
    <property type="match status" value="2"/>
</dbReference>
<protein>
    <recommendedName>
        <fullName evidence="4">Probable multidrug resistance protein NorM</fullName>
    </recommendedName>
    <alternativeName>
        <fullName evidence="12">Multidrug-efflux transporter</fullName>
    </alternativeName>
</protein>
<keyword evidence="10" id="KW-0406">Ion transport</keyword>
<evidence type="ECO:0000256" key="6">
    <source>
        <dbReference type="ARBA" id="ARBA00022449"/>
    </source>
</evidence>
<evidence type="ECO:0000256" key="9">
    <source>
        <dbReference type="ARBA" id="ARBA00022989"/>
    </source>
</evidence>
<keyword evidence="5" id="KW-0813">Transport</keyword>
<evidence type="ECO:0000256" key="5">
    <source>
        <dbReference type="ARBA" id="ARBA00022448"/>
    </source>
</evidence>
<comment type="subcellular location">
    <subcellularLocation>
        <location evidence="2">Cell membrane</location>
        <topology evidence="2">Multi-pass membrane protein</topology>
    </subcellularLocation>
</comment>
<reference evidence="14 15" key="1">
    <citation type="submission" date="2024-04" db="EMBL/GenBank/DDBJ databases">
        <title>Defined microbial consortia suppress multidrug-resistant proinflammatory Enterobacteriaceae via ecological control.</title>
        <authorList>
            <person name="Furuichi M."/>
            <person name="Kawaguchi T."/>
            <person name="Pust M."/>
            <person name="Yasuma K."/>
            <person name="Plichta D."/>
            <person name="Hasegawa N."/>
            <person name="Ohya T."/>
            <person name="Bhattarai S."/>
            <person name="Sasajima S."/>
            <person name="Aoto Y."/>
            <person name="Tuganbaev T."/>
            <person name="Yaginuma M."/>
            <person name="Ueda M."/>
            <person name="Okahashi N."/>
            <person name="Amafuji K."/>
            <person name="Kiridooshi Y."/>
            <person name="Sugita K."/>
            <person name="Strazar M."/>
            <person name="Skelly A."/>
            <person name="Suda W."/>
            <person name="Hattori M."/>
            <person name="Nakamoto N."/>
            <person name="Caballero S."/>
            <person name="Norman J."/>
            <person name="Olle B."/>
            <person name="Tanoue T."/>
            <person name="Arita M."/>
            <person name="Bucci V."/>
            <person name="Atarashi K."/>
            <person name="Xavier R."/>
            <person name="Honda K."/>
        </authorList>
    </citation>
    <scope>NUCLEOTIDE SEQUENCE [LARGE SCALE GENOMIC DNA]</scope>
    <source>
        <strain evidence="15">k04-0078-D8-1</strain>
    </source>
</reference>
<keyword evidence="15" id="KW-1185">Reference proteome</keyword>
<feature type="transmembrane region" description="Helical" evidence="13">
    <location>
        <begin position="12"/>
        <end position="30"/>
    </location>
</feature>
<feature type="transmembrane region" description="Helical" evidence="13">
    <location>
        <begin position="94"/>
        <end position="116"/>
    </location>
</feature>
<evidence type="ECO:0000256" key="13">
    <source>
        <dbReference type="SAM" id="Phobius"/>
    </source>
</evidence>
<feature type="transmembrane region" description="Helical" evidence="13">
    <location>
        <begin position="361"/>
        <end position="378"/>
    </location>
</feature>
<accession>A0ABQ0BJ54</accession>
<dbReference type="Proteomes" id="UP001600943">
    <property type="component" value="Unassembled WGS sequence"/>
</dbReference>
<dbReference type="CDD" id="cd13138">
    <property type="entry name" value="MATE_yoeA_like"/>
    <property type="match status" value="1"/>
</dbReference>
<comment type="caution">
    <text evidence="14">The sequence shown here is derived from an EMBL/GenBank/DDBJ whole genome shotgun (WGS) entry which is preliminary data.</text>
</comment>
<evidence type="ECO:0000256" key="12">
    <source>
        <dbReference type="ARBA" id="ARBA00031636"/>
    </source>
</evidence>
<feature type="transmembrane region" description="Helical" evidence="13">
    <location>
        <begin position="195"/>
        <end position="216"/>
    </location>
</feature>
<name>A0ABQ0BJ54_9FIRM</name>
<evidence type="ECO:0000313" key="14">
    <source>
        <dbReference type="EMBL" id="GAA6411368.1"/>
    </source>
</evidence>
<keyword evidence="7" id="KW-1003">Cell membrane</keyword>
<gene>
    <name evidence="14" type="ORF">K040078D81_54850</name>
</gene>
<comment type="similarity">
    <text evidence="3">Belongs to the multi antimicrobial extrusion (MATE) (TC 2.A.66.1) family.</text>
</comment>
<keyword evidence="6" id="KW-0050">Antiport</keyword>
<feature type="transmembrane region" description="Helical" evidence="13">
    <location>
        <begin position="50"/>
        <end position="73"/>
    </location>
</feature>
<proteinExistence type="inferred from homology"/>
<sequence>MRKKSYNMLTDPPGRSLLLFALPMIFGNLFQQFYNIADSVIVGNFVGERALAAVGASYAITNVFIAIAIGGGIGSSVIISQCLGAGQKSKMKTAVFTTLINFLVVSICLGALGLFLNHRILGWVNTPQEVFLDAALYLAIYFAGLPFLFMYNVEASIFNALGDSRTPLYLLIFSSLLNIFLDMVFVIQFQQGVRGVAVGTLIAQGVSAVISFVLLLRKLKKYETDEPCRLYDGGLMVSMVRIAVPSIIQQSIVQIGILLVQSVVNSFGASVLAGYSAGMRIESISIVPMLAMGNAMSTFTAQNVGAGQLERVKKGYRMCYVTVLSAGAFLCVLYQLFGNVFVSAFLDAGNGSVAFQTGLDYVKFLSFFYALIGLKASTDGLLRGAGDVKAFTVANLVNLSIRVVVTNVFAPVYGIQVAWMAVPMGWAANYVISFGWYLTGRWKWKWEKVGKVTKRN</sequence>
<evidence type="ECO:0000256" key="10">
    <source>
        <dbReference type="ARBA" id="ARBA00023065"/>
    </source>
</evidence>
<keyword evidence="11 13" id="KW-0472">Membrane</keyword>
<feature type="transmembrane region" description="Helical" evidence="13">
    <location>
        <begin position="318"/>
        <end position="341"/>
    </location>
</feature>
<feature type="transmembrane region" description="Helical" evidence="13">
    <location>
        <begin position="168"/>
        <end position="189"/>
    </location>
</feature>